<sequence length="209" mass="23513">MNIENTESTCTTCSGPIRNQAKDGRPDLWDHTTVTDRRCYMPIPPYEVEEALPRETRKVRIRVEELVTYDWETEFEVHVGVTPQELSSYIASHEDRWVDDLENNFFSACDREVLDDQTFFVDDAGYLANLAIGIEECPTSIVTWLTITCPVCGVQPAEDDTAHQNVGYIVGIACNGMRVVNPDWIGMDGTGWTDWTQDQPTDASGKAGK</sequence>
<dbReference type="Proteomes" id="UP001603978">
    <property type="component" value="Unassembled WGS sequence"/>
</dbReference>
<evidence type="ECO:0000313" key="2">
    <source>
        <dbReference type="Proteomes" id="UP001603978"/>
    </source>
</evidence>
<proteinExistence type="predicted"/>
<dbReference type="RefSeq" id="WP_393173667.1">
    <property type="nucleotide sequence ID" value="NZ_JBICRM010000034.1"/>
</dbReference>
<comment type="caution">
    <text evidence="1">The sequence shown here is derived from an EMBL/GenBank/DDBJ whole genome shotgun (WGS) entry which is preliminary data.</text>
</comment>
<name>A0ABW7ASE6_9ACTN</name>
<organism evidence="1 2">
    <name type="scientific">Nonomuraea marmarensis</name>
    <dbReference type="NCBI Taxonomy" id="3351344"/>
    <lineage>
        <taxon>Bacteria</taxon>
        <taxon>Bacillati</taxon>
        <taxon>Actinomycetota</taxon>
        <taxon>Actinomycetes</taxon>
        <taxon>Streptosporangiales</taxon>
        <taxon>Streptosporangiaceae</taxon>
        <taxon>Nonomuraea</taxon>
    </lineage>
</organism>
<evidence type="ECO:0000313" key="1">
    <source>
        <dbReference type="EMBL" id="MFG1709162.1"/>
    </source>
</evidence>
<accession>A0ABW7ASE6</accession>
<protein>
    <submittedName>
        <fullName evidence="1">Uncharacterized protein</fullName>
    </submittedName>
</protein>
<keyword evidence="2" id="KW-1185">Reference proteome</keyword>
<reference evidence="1 2" key="1">
    <citation type="submission" date="2024-10" db="EMBL/GenBank/DDBJ databases">
        <authorList>
            <person name="Topkara A.R."/>
            <person name="Saygin H."/>
        </authorList>
    </citation>
    <scope>NUCLEOTIDE SEQUENCE [LARGE SCALE GENOMIC DNA]</scope>
    <source>
        <strain evidence="1 2">M3C6</strain>
    </source>
</reference>
<dbReference type="EMBL" id="JBICRM010000034">
    <property type="protein sequence ID" value="MFG1709162.1"/>
    <property type="molecule type" value="Genomic_DNA"/>
</dbReference>
<gene>
    <name evidence="1" type="ORF">ACFLIM_38825</name>
</gene>